<dbReference type="EC" id="2.7.13.3" evidence="2"/>
<dbReference type="RefSeq" id="WP_200378530.1">
    <property type="nucleotide sequence ID" value="NZ_NRRU01000030.1"/>
</dbReference>
<dbReference type="SMART" id="SM00448">
    <property type="entry name" value="REC"/>
    <property type="match status" value="1"/>
</dbReference>
<comment type="caution">
    <text evidence="12">The sequence shown here is derived from an EMBL/GenBank/DDBJ whole genome shotgun (WGS) entry which is preliminary data.</text>
</comment>
<dbReference type="Pfam" id="PF00072">
    <property type="entry name" value="Response_reg"/>
    <property type="match status" value="1"/>
</dbReference>
<dbReference type="SMART" id="SM00086">
    <property type="entry name" value="PAC"/>
    <property type="match status" value="2"/>
</dbReference>
<dbReference type="InterPro" id="IPR013656">
    <property type="entry name" value="PAS_4"/>
</dbReference>
<proteinExistence type="predicted"/>
<dbReference type="Pfam" id="PF08448">
    <property type="entry name" value="PAS_4"/>
    <property type="match status" value="1"/>
</dbReference>
<dbReference type="Gene3D" id="3.40.50.2300">
    <property type="match status" value="1"/>
</dbReference>
<dbReference type="SMART" id="SM00091">
    <property type="entry name" value="PAS"/>
    <property type="match status" value="4"/>
</dbReference>
<dbReference type="NCBIfam" id="TIGR00229">
    <property type="entry name" value="sensory_box"/>
    <property type="match status" value="4"/>
</dbReference>
<dbReference type="InterPro" id="IPR013655">
    <property type="entry name" value="PAS_fold_3"/>
</dbReference>
<dbReference type="SUPFAM" id="SSF52172">
    <property type="entry name" value="CheY-like"/>
    <property type="match status" value="1"/>
</dbReference>
<dbReference type="InterPro" id="IPR011006">
    <property type="entry name" value="CheY-like_superfamily"/>
</dbReference>
<evidence type="ECO:0000256" key="7">
    <source>
        <dbReference type="SAM" id="Coils"/>
    </source>
</evidence>
<dbReference type="Pfam" id="PF02518">
    <property type="entry name" value="HATPase_c"/>
    <property type="match status" value="1"/>
</dbReference>
<dbReference type="EMBL" id="NRRU01000030">
    <property type="protein sequence ID" value="MBK1713074.1"/>
    <property type="molecule type" value="Genomic_DNA"/>
</dbReference>
<gene>
    <name evidence="12" type="ORF">CKO43_09815</name>
</gene>
<dbReference type="SUPFAM" id="SSF55874">
    <property type="entry name" value="ATPase domain of HSP90 chaperone/DNA topoisomerase II/histidine kinase"/>
    <property type="match status" value="1"/>
</dbReference>
<keyword evidence="3 6" id="KW-0597">Phosphoprotein</keyword>
<keyword evidence="7" id="KW-0175">Coiled coil</keyword>
<accession>A0ABS1DUM7</accession>
<dbReference type="SMART" id="SM00388">
    <property type="entry name" value="HisKA"/>
    <property type="match status" value="1"/>
</dbReference>
<dbReference type="SUPFAM" id="SSF55785">
    <property type="entry name" value="PYP-like sensor domain (PAS domain)"/>
    <property type="match status" value="5"/>
</dbReference>
<dbReference type="InterPro" id="IPR000014">
    <property type="entry name" value="PAS"/>
</dbReference>
<dbReference type="InterPro" id="IPR001789">
    <property type="entry name" value="Sig_transdc_resp-reg_receiver"/>
</dbReference>
<dbReference type="Pfam" id="PF00512">
    <property type="entry name" value="HisKA"/>
    <property type="match status" value="1"/>
</dbReference>
<dbReference type="PRINTS" id="PR00344">
    <property type="entry name" value="BCTRLSENSOR"/>
</dbReference>
<dbReference type="InterPro" id="IPR035965">
    <property type="entry name" value="PAS-like_dom_sf"/>
</dbReference>
<feature type="domain" description="PAC" evidence="11">
    <location>
        <begin position="189"/>
        <end position="244"/>
    </location>
</feature>
<dbReference type="InterPro" id="IPR036097">
    <property type="entry name" value="HisK_dim/P_sf"/>
</dbReference>
<dbReference type="InterPro" id="IPR001610">
    <property type="entry name" value="PAC"/>
</dbReference>
<evidence type="ECO:0000313" key="13">
    <source>
        <dbReference type="Proteomes" id="UP001041814"/>
    </source>
</evidence>
<feature type="coiled-coil region" evidence="7">
    <location>
        <begin position="488"/>
        <end position="526"/>
    </location>
</feature>
<sequence length="1045" mass="115647">MEARFCIELNPAPRIVSVGDGVSELLGFSAADFVAGTVGLLQRLHPHDQDLADAVLAPCATAAVQAVDLRLRHADGRIRCVLCEYRKTPAGPGAALLLELRLLDAAGLPRTLDDAAPGVGLRAMLENADDYIYFKDRHHVFTAASRAALNLCDPAAGRAGLAGRTDYEVFAEGFADGCYRLDQQVLAGRPVAHELQQTPARDGRKGWIDHRAYPIHDAGGDIVGLYGVARDVTEPMRAQDAMRDSEKRYRSLYASMIEGMAVHQLVLDEQGRPLDYRTLDANPAFERHTGLRRRAIVGQLASQAYGVAQAPFLDLYAQVALTGKPQVFDLFFELLGKHLLVSVFSPERLQFVTVFEDVTERKRLEQDLRDSEQRFRLLLQHTPSIAVQGYDAQRRVIFWNQASEQLYGYRAEEALGRQLEDLIIPDPMREGVVAAIRAWMQDGCAIPASELTLRTKDGSAVPVFSSHALQMGREGPEMFCLDIDLRARKQAEAELERHRLHLEELVEERTRALAQAMDRVQRSEQRFQYALEATRDGIWDRSLRDGSCWLNPAYASMLGYAPGELDKRPHFFALLHPDEREGVLAEIEHRLQDPGFYELEYRLRCKDGSYKWVLSRGKAVERDDQGRPLRVVGTHIDLTARKRIEQELRSALEAAEAATLSKSTFLANMSHEIRTPINAILGLTTLLQRKSVAPELSDKLDKIASAGQHLLGIVDNILDLSKIEAGKLKLEEAPLRIDAVVGNVVSMLSERARGKGLELLSEVAATPCGLVGDANRLQQALANYVSNAIKFTDAGQVSIKVLVREDAAQHAWLRFEVRDTGVGIPPDALRRLFGSFEQADNTTSRRYGGTGLGLAITRRIAQLMDGDAGAESVPGRGSSFWFEVRLARHGEAVEPEPDATLLQAEDRLRREHGGARVLLAEDEPINREFASLMLEEAGLVVDLACDGVEAVDMASRQRYRLILMDMQMPGLDGLDATRRIRQLPLHRSTPIVAMTANVFVEDQERCRHAGMTGFIGKPVMPDRLYQQVLLALGTPAADAGAPGPS</sequence>
<dbReference type="Gene3D" id="3.30.565.10">
    <property type="entry name" value="Histidine kinase-like ATPase, C-terminal domain"/>
    <property type="match status" value="1"/>
</dbReference>
<dbReference type="PROSITE" id="PS50109">
    <property type="entry name" value="HIS_KIN"/>
    <property type="match status" value="1"/>
</dbReference>
<dbReference type="PANTHER" id="PTHR43047">
    <property type="entry name" value="TWO-COMPONENT HISTIDINE PROTEIN KINASE"/>
    <property type="match status" value="1"/>
</dbReference>
<name>A0ABS1DUM7_RUBGE</name>
<dbReference type="CDD" id="cd00130">
    <property type="entry name" value="PAS"/>
    <property type="match status" value="3"/>
</dbReference>
<evidence type="ECO:0000259" key="8">
    <source>
        <dbReference type="PROSITE" id="PS50109"/>
    </source>
</evidence>
<evidence type="ECO:0000259" key="9">
    <source>
        <dbReference type="PROSITE" id="PS50110"/>
    </source>
</evidence>
<feature type="domain" description="PAS" evidence="10">
    <location>
        <begin position="523"/>
        <end position="594"/>
    </location>
</feature>
<evidence type="ECO:0000259" key="10">
    <source>
        <dbReference type="PROSITE" id="PS50112"/>
    </source>
</evidence>
<evidence type="ECO:0000256" key="3">
    <source>
        <dbReference type="ARBA" id="ARBA00022553"/>
    </source>
</evidence>
<dbReference type="SMART" id="SM00387">
    <property type="entry name" value="HATPase_c"/>
    <property type="match status" value="1"/>
</dbReference>
<dbReference type="InterPro" id="IPR005467">
    <property type="entry name" value="His_kinase_dom"/>
</dbReference>
<evidence type="ECO:0000259" key="11">
    <source>
        <dbReference type="PROSITE" id="PS50113"/>
    </source>
</evidence>
<dbReference type="InterPro" id="IPR000700">
    <property type="entry name" value="PAS-assoc_C"/>
</dbReference>
<comment type="catalytic activity">
    <reaction evidence="1">
        <text>ATP + protein L-histidine = ADP + protein N-phospho-L-histidine.</text>
        <dbReference type="EC" id="2.7.13.3"/>
    </reaction>
</comment>
<dbReference type="CDD" id="cd00082">
    <property type="entry name" value="HisKA"/>
    <property type="match status" value="1"/>
</dbReference>
<keyword evidence="5" id="KW-0418">Kinase</keyword>
<evidence type="ECO:0000256" key="6">
    <source>
        <dbReference type="PROSITE-ProRule" id="PRU00169"/>
    </source>
</evidence>
<evidence type="ECO:0000256" key="2">
    <source>
        <dbReference type="ARBA" id="ARBA00012438"/>
    </source>
</evidence>
<dbReference type="Gene3D" id="1.10.287.130">
    <property type="match status" value="1"/>
</dbReference>
<dbReference type="Pfam" id="PF13188">
    <property type="entry name" value="PAS_8"/>
    <property type="match status" value="1"/>
</dbReference>
<evidence type="ECO:0000313" key="12">
    <source>
        <dbReference type="EMBL" id="MBK1713074.1"/>
    </source>
</evidence>
<keyword evidence="4" id="KW-0808">Transferase</keyword>
<dbReference type="Gene3D" id="3.30.450.20">
    <property type="entry name" value="PAS domain"/>
    <property type="match status" value="5"/>
</dbReference>
<dbReference type="InterPro" id="IPR004358">
    <property type="entry name" value="Sig_transdc_His_kin-like_C"/>
</dbReference>
<dbReference type="InterPro" id="IPR003594">
    <property type="entry name" value="HATPase_dom"/>
</dbReference>
<organism evidence="12 13">
    <name type="scientific">Rubrivivax gelatinosus</name>
    <name type="common">Rhodocyclus gelatinosus</name>
    <name type="synonym">Rhodopseudomonas gelatinosa</name>
    <dbReference type="NCBI Taxonomy" id="28068"/>
    <lineage>
        <taxon>Bacteria</taxon>
        <taxon>Pseudomonadati</taxon>
        <taxon>Pseudomonadota</taxon>
        <taxon>Betaproteobacteria</taxon>
        <taxon>Burkholderiales</taxon>
        <taxon>Sphaerotilaceae</taxon>
        <taxon>Rubrivivax</taxon>
    </lineage>
</organism>
<reference evidence="12" key="2">
    <citation type="journal article" date="2020" name="Microorganisms">
        <title>Osmotic Adaptation and Compatible Solute Biosynthesis of Phototrophic Bacteria as Revealed from Genome Analyses.</title>
        <authorList>
            <person name="Imhoff J.F."/>
            <person name="Rahn T."/>
            <person name="Kunzel S."/>
            <person name="Keller A."/>
            <person name="Neulinger S.C."/>
        </authorList>
    </citation>
    <scope>NUCLEOTIDE SEQUENCE</scope>
    <source>
        <strain evidence="12">IM 151</strain>
    </source>
</reference>
<evidence type="ECO:0000256" key="4">
    <source>
        <dbReference type="ARBA" id="ARBA00022679"/>
    </source>
</evidence>
<dbReference type="CDD" id="cd17546">
    <property type="entry name" value="REC_hyHK_CKI1_RcsC-like"/>
    <property type="match status" value="1"/>
</dbReference>
<evidence type="ECO:0000256" key="5">
    <source>
        <dbReference type="ARBA" id="ARBA00022777"/>
    </source>
</evidence>
<dbReference type="PANTHER" id="PTHR43047:SF64">
    <property type="entry name" value="HISTIDINE KINASE CONTAINING CHEY-HOMOLOGOUS RECEIVER DOMAIN AND PAS DOMAIN-RELATED"/>
    <property type="match status" value="1"/>
</dbReference>
<reference evidence="12" key="1">
    <citation type="submission" date="2017-08" db="EMBL/GenBank/DDBJ databases">
        <authorList>
            <person name="Imhoff J.F."/>
            <person name="Rahn T."/>
            <person name="Kuenzel S."/>
            <person name="Neulinger S.C."/>
        </authorList>
    </citation>
    <scope>NUCLEOTIDE SEQUENCE</scope>
    <source>
        <strain evidence="12">IM 151</strain>
    </source>
</reference>
<feature type="domain" description="Response regulatory" evidence="9">
    <location>
        <begin position="916"/>
        <end position="1032"/>
    </location>
</feature>
<dbReference type="PROSITE" id="PS50110">
    <property type="entry name" value="RESPONSE_REGULATORY"/>
    <property type="match status" value="1"/>
</dbReference>
<protein>
    <recommendedName>
        <fullName evidence="2">histidine kinase</fullName>
        <ecNumber evidence="2">2.7.13.3</ecNumber>
    </recommendedName>
</protein>
<dbReference type="Pfam" id="PF08447">
    <property type="entry name" value="PAS_3"/>
    <property type="match status" value="3"/>
</dbReference>
<feature type="domain" description="Histidine kinase" evidence="8">
    <location>
        <begin position="668"/>
        <end position="888"/>
    </location>
</feature>
<dbReference type="InterPro" id="IPR003661">
    <property type="entry name" value="HisK_dim/P_dom"/>
</dbReference>
<feature type="domain" description="PAS" evidence="10">
    <location>
        <begin position="371"/>
        <end position="426"/>
    </location>
</feature>
<dbReference type="CDD" id="cd16922">
    <property type="entry name" value="HATPase_EvgS-ArcB-TorS-like"/>
    <property type="match status" value="1"/>
</dbReference>
<dbReference type="Proteomes" id="UP001041814">
    <property type="component" value="Unassembled WGS sequence"/>
</dbReference>
<evidence type="ECO:0000256" key="1">
    <source>
        <dbReference type="ARBA" id="ARBA00000085"/>
    </source>
</evidence>
<dbReference type="PROSITE" id="PS50112">
    <property type="entry name" value="PAS"/>
    <property type="match status" value="2"/>
</dbReference>
<dbReference type="InterPro" id="IPR036890">
    <property type="entry name" value="HATPase_C_sf"/>
</dbReference>
<dbReference type="PROSITE" id="PS50113">
    <property type="entry name" value="PAC"/>
    <property type="match status" value="2"/>
</dbReference>
<keyword evidence="13" id="KW-1185">Reference proteome</keyword>
<feature type="modified residue" description="4-aspartylphosphate" evidence="6">
    <location>
        <position position="965"/>
    </location>
</feature>
<dbReference type="SUPFAM" id="SSF47384">
    <property type="entry name" value="Homodimeric domain of signal transducing histidine kinase"/>
    <property type="match status" value="1"/>
</dbReference>
<feature type="domain" description="PAC" evidence="11">
    <location>
        <begin position="597"/>
        <end position="650"/>
    </location>
</feature>